<name>A0ABT2CUB9_9BURK</name>
<evidence type="ECO:0000313" key="3">
    <source>
        <dbReference type="EMBL" id="MCS0657572.1"/>
    </source>
</evidence>
<keyword evidence="2" id="KW-0812">Transmembrane</keyword>
<evidence type="ECO:0008006" key="5">
    <source>
        <dbReference type="Google" id="ProtNLM"/>
    </source>
</evidence>
<feature type="transmembrane region" description="Helical" evidence="2">
    <location>
        <begin position="107"/>
        <end position="128"/>
    </location>
</feature>
<sequence>MNSSQARPLDAGPPQSGEKMSPQLQMRIAVAMMFLGLCPFLLGLAWVIKALSEARHHGASVGASDTFLMIVVMFSSYAFALIVAGGGSLLSYRAVRRTAVPITGTGLLRLVVAVVLALPVFLFVAVSFSSV</sequence>
<comment type="caution">
    <text evidence="3">The sequence shown here is derived from an EMBL/GenBank/DDBJ whole genome shotgun (WGS) entry which is preliminary data.</text>
</comment>
<dbReference type="RefSeq" id="WP_258810711.1">
    <property type="nucleotide sequence ID" value="NZ_JANUGU010000001.1"/>
</dbReference>
<keyword evidence="2" id="KW-0472">Membrane</keyword>
<proteinExistence type="predicted"/>
<feature type="transmembrane region" description="Helical" evidence="2">
    <location>
        <begin position="28"/>
        <end position="48"/>
    </location>
</feature>
<keyword evidence="2" id="KW-1133">Transmembrane helix</keyword>
<accession>A0ABT2CUB9</accession>
<feature type="transmembrane region" description="Helical" evidence="2">
    <location>
        <begin position="68"/>
        <end position="95"/>
    </location>
</feature>
<gene>
    <name evidence="3" type="ORF">NX778_05775</name>
</gene>
<reference evidence="3 4" key="1">
    <citation type="submission" date="2022-08" db="EMBL/GenBank/DDBJ databases">
        <title>Reclassification of Massilia species as members of the genera Telluria, Duganella, Pseudoduganella, Mokoshia gen. nov. and Zemynaea gen. nov. using orthogonal and non-orthogonal genome-based approaches.</title>
        <authorList>
            <person name="Bowman J.P."/>
        </authorList>
    </citation>
    <scope>NUCLEOTIDE SEQUENCE [LARGE SCALE GENOMIC DNA]</scope>
    <source>
        <strain evidence="3 4">JCM 31606</strain>
    </source>
</reference>
<protein>
    <recommendedName>
        <fullName evidence="5">Transmembrane protein</fullName>
    </recommendedName>
</protein>
<evidence type="ECO:0000313" key="4">
    <source>
        <dbReference type="Proteomes" id="UP001204621"/>
    </source>
</evidence>
<feature type="region of interest" description="Disordered" evidence="1">
    <location>
        <begin position="1"/>
        <end position="20"/>
    </location>
</feature>
<organism evidence="3 4">
    <name type="scientific">Massilia terrae</name>
    <dbReference type="NCBI Taxonomy" id="1811224"/>
    <lineage>
        <taxon>Bacteria</taxon>
        <taxon>Pseudomonadati</taxon>
        <taxon>Pseudomonadota</taxon>
        <taxon>Betaproteobacteria</taxon>
        <taxon>Burkholderiales</taxon>
        <taxon>Oxalobacteraceae</taxon>
        <taxon>Telluria group</taxon>
        <taxon>Massilia</taxon>
    </lineage>
</organism>
<evidence type="ECO:0000256" key="2">
    <source>
        <dbReference type="SAM" id="Phobius"/>
    </source>
</evidence>
<keyword evidence="4" id="KW-1185">Reference proteome</keyword>
<evidence type="ECO:0000256" key="1">
    <source>
        <dbReference type="SAM" id="MobiDB-lite"/>
    </source>
</evidence>
<dbReference type="Proteomes" id="UP001204621">
    <property type="component" value="Unassembled WGS sequence"/>
</dbReference>
<dbReference type="EMBL" id="JANUGU010000001">
    <property type="protein sequence ID" value="MCS0657572.1"/>
    <property type="molecule type" value="Genomic_DNA"/>
</dbReference>